<dbReference type="GO" id="GO:0006508">
    <property type="term" value="P:proteolysis"/>
    <property type="evidence" value="ECO:0007669"/>
    <property type="project" value="InterPro"/>
</dbReference>
<dbReference type="InterPro" id="IPR011600">
    <property type="entry name" value="Pept_C14_caspase"/>
</dbReference>
<dbReference type="Gene3D" id="3.40.50.1460">
    <property type="match status" value="1"/>
</dbReference>
<dbReference type="Pfam" id="PF00656">
    <property type="entry name" value="Peptidase_C14"/>
    <property type="match status" value="1"/>
</dbReference>
<organism evidence="3 4">
    <name type="scientific">Rickenella mellea</name>
    <dbReference type="NCBI Taxonomy" id="50990"/>
    <lineage>
        <taxon>Eukaryota</taxon>
        <taxon>Fungi</taxon>
        <taxon>Dikarya</taxon>
        <taxon>Basidiomycota</taxon>
        <taxon>Agaricomycotina</taxon>
        <taxon>Agaricomycetes</taxon>
        <taxon>Hymenochaetales</taxon>
        <taxon>Rickenellaceae</taxon>
        <taxon>Rickenella</taxon>
    </lineage>
</organism>
<name>A0A4V3AZF8_9AGAM</name>
<dbReference type="PANTHER" id="PTHR48104">
    <property type="entry name" value="METACASPASE-4"/>
    <property type="match status" value="1"/>
</dbReference>
<dbReference type="VEuPathDB" id="FungiDB:BD410DRAFT_847213"/>
<evidence type="ECO:0000313" key="3">
    <source>
        <dbReference type="EMBL" id="TDL13198.1"/>
    </source>
</evidence>
<dbReference type="OrthoDB" id="3223806at2759"/>
<dbReference type="Proteomes" id="UP000294933">
    <property type="component" value="Unassembled WGS sequence"/>
</dbReference>
<dbReference type="GO" id="GO:0005737">
    <property type="term" value="C:cytoplasm"/>
    <property type="evidence" value="ECO:0007669"/>
    <property type="project" value="TreeGrafter"/>
</dbReference>
<keyword evidence="4" id="KW-1185">Reference proteome</keyword>
<evidence type="ECO:0000256" key="1">
    <source>
        <dbReference type="ARBA" id="ARBA00009005"/>
    </source>
</evidence>
<protein>
    <recommendedName>
        <fullName evidence="2">Peptidase C14 caspase domain-containing protein</fullName>
    </recommendedName>
</protein>
<sequence length="168" mass="18701">MKAINWLVHDASPRDRLFFHFSGHSRQVEDVDGDERDGRDEAIVPVDGGYILDDTCYSGSTLDLPYVHCSDGTRGKPIPVPDKMPVQNYAPFNSAGAASSDSTSCAREPHPVWESRFSNARVVYFGACKDKEQSQEGNDQNGALTDAFLKSMEKNPNQTYLELLRSIR</sequence>
<feature type="domain" description="Peptidase C14 caspase" evidence="2">
    <location>
        <begin position="2"/>
        <end position="168"/>
    </location>
</feature>
<dbReference type="EMBL" id="ML170860">
    <property type="protein sequence ID" value="TDL13198.1"/>
    <property type="molecule type" value="Genomic_DNA"/>
</dbReference>
<dbReference type="PANTHER" id="PTHR48104:SF30">
    <property type="entry name" value="METACASPASE-1"/>
    <property type="match status" value="1"/>
</dbReference>
<dbReference type="GO" id="GO:0004197">
    <property type="term" value="F:cysteine-type endopeptidase activity"/>
    <property type="evidence" value="ECO:0007669"/>
    <property type="project" value="InterPro"/>
</dbReference>
<proteinExistence type="inferred from homology"/>
<comment type="similarity">
    <text evidence="1">Belongs to the peptidase C14B family.</text>
</comment>
<dbReference type="AlphaFoldDB" id="A0A4V3AZF8"/>
<gene>
    <name evidence="3" type="ORF">BD410DRAFT_847213</name>
</gene>
<dbReference type="Gene3D" id="3.40.50.12660">
    <property type="match status" value="1"/>
</dbReference>
<evidence type="ECO:0000259" key="2">
    <source>
        <dbReference type="Pfam" id="PF00656"/>
    </source>
</evidence>
<evidence type="ECO:0000313" key="4">
    <source>
        <dbReference type="Proteomes" id="UP000294933"/>
    </source>
</evidence>
<dbReference type="InterPro" id="IPR050452">
    <property type="entry name" value="Metacaspase"/>
</dbReference>
<reference evidence="3 4" key="1">
    <citation type="submission" date="2018-06" db="EMBL/GenBank/DDBJ databases">
        <title>A transcriptomic atlas of mushroom development highlights an independent origin of complex multicellularity.</title>
        <authorList>
            <consortium name="DOE Joint Genome Institute"/>
            <person name="Krizsan K."/>
            <person name="Almasi E."/>
            <person name="Merenyi Z."/>
            <person name="Sahu N."/>
            <person name="Viragh M."/>
            <person name="Koszo T."/>
            <person name="Mondo S."/>
            <person name="Kiss B."/>
            <person name="Balint B."/>
            <person name="Kues U."/>
            <person name="Barry K."/>
            <person name="Hegedus J.C."/>
            <person name="Henrissat B."/>
            <person name="Johnson J."/>
            <person name="Lipzen A."/>
            <person name="Ohm R."/>
            <person name="Nagy I."/>
            <person name="Pangilinan J."/>
            <person name="Yan J."/>
            <person name="Xiong Y."/>
            <person name="Grigoriev I.V."/>
            <person name="Hibbett D.S."/>
            <person name="Nagy L.G."/>
        </authorList>
    </citation>
    <scope>NUCLEOTIDE SEQUENCE [LARGE SCALE GENOMIC DNA]</scope>
    <source>
        <strain evidence="3 4">SZMC22713</strain>
    </source>
</reference>
<accession>A0A4V3AZF8</accession>